<keyword evidence="8" id="KW-1185">Reference proteome</keyword>
<sequence>MRTCLSCLLCDNLLRDATTISECLHTFCRKCIYEKITKDKIECCPVPRCHPIEDAEVKAPGSISIPVYSGMEEYASEHALSSFIKEFSGVDWVTAEELRTKEKELEILRMLVQAKSEEVAGLKRLDMVIAEEELRNKETESEILQMLAQAKSEEAAELKVRLDRVTSHSVAQSEQWFSLEDHQKLALEKEQLKKDMGLMESTARMVTAYQMCLQWEKKGGLDRELAVMAKQYWQYRDYVEKQGKSDHFPSLEKYQKEWEDDEVHASPKTLGTCSFAC</sequence>
<protein>
    <recommendedName>
        <fullName evidence="6">RING-type domain-containing protein</fullName>
    </recommendedName>
</protein>
<keyword evidence="1" id="KW-0479">Metal-binding</keyword>
<dbReference type="PANTHER" id="PTHR46293">
    <property type="entry name" value="E3 UBIQUITIN PROTEIN LIGASE DRIP1"/>
    <property type="match status" value="1"/>
</dbReference>
<feature type="coiled-coil region" evidence="5">
    <location>
        <begin position="98"/>
        <end position="156"/>
    </location>
</feature>
<evidence type="ECO:0000313" key="7">
    <source>
        <dbReference type="EMBL" id="VVA90225.1"/>
    </source>
</evidence>
<comment type="caution">
    <text evidence="7">The sequence shown here is derived from an EMBL/GenBank/DDBJ whole genome shotgun (WGS) entry which is preliminary data.</text>
</comment>
<proteinExistence type="predicted"/>
<keyword evidence="5" id="KW-0175">Coiled coil</keyword>
<evidence type="ECO:0000256" key="3">
    <source>
        <dbReference type="ARBA" id="ARBA00022833"/>
    </source>
</evidence>
<evidence type="ECO:0000256" key="1">
    <source>
        <dbReference type="ARBA" id="ARBA00022723"/>
    </source>
</evidence>
<dbReference type="OrthoDB" id="1305878at2759"/>
<dbReference type="AlphaFoldDB" id="A0A565ALC6"/>
<dbReference type="InterPro" id="IPR017907">
    <property type="entry name" value="Znf_RING_CS"/>
</dbReference>
<organism evidence="7 8">
    <name type="scientific">Arabis nemorensis</name>
    <dbReference type="NCBI Taxonomy" id="586526"/>
    <lineage>
        <taxon>Eukaryota</taxon>
        <taxon>Viridiplantae</taxon>
        <taxon>Streptophyta</taxon>
        <taxon>Embryophyta</taxon>
        <taxon>Tracheophyta</taxon>
        <taxon>Spermatophyta</taxon>
        <taxon>Magnoliopsida</taxon>
        <taxon>eudicotyledons</taxon>
        <taxon>Gunneridae</taxon>
        <taxon>Pentapetalae</taxon>
        <taxon>rosids</taxon>
        <taxon>malvids</taxon>
        <taxon>Brassicales</taxon>
        <taxon>Brassicaceae</taxon>
        <taxon>Arabideae</taxon>
        <taxon>Arabis</taxon>
    </lineage>
</organism>
<gene>
    <name evidence="7" type="ORF">ANE_LOCUS670</name>
</gene>
<dbReference type="InterPro" id="IPR013083">
    <property type="entry name" value="Znf_RING/FYVE/PHD"/>
</dbReference>
<dbReference type="GO" id="GO:0008270">
    <property type="term" value="F:zinc ion binding"/>
    <property type="evidence" value="ECO:0007669"/>
    <property type="project" value="UniProtKB-KW"/>
</dbReference>
<dbReference type="InterPro" id="IPR018957">
    <property type="entry name" value="Znf_C3HC4_RING-type"/>
</dbReference>
<dbReference type="Proteomes" id="UP000489600">
    <property type="component" value="Unassembled WGS sequence"/>
</dbReference>
<dbReference type="Pfam" id="PF00097">
    <property type="entry name" value="zf-C3HC4"/>
    <property type="match status" value="1"/>
</dbReference>
<keyword evidence="2 4" id="KW-0863">Zinc-finger</keyword>
<evidence type="ECO:0000256" key="5">
    <source>
        <dbReference type="SAM" id="Coils"/>
    </source>
</evidence>
<dbReference type="PANTHER" id="PTHR46293:SF7">
    <property type="entry name" value="E3 UBIQUITIN PROTEIN LIGASE DRIP2"/>
    <property type="match status" value="1"/>
</dbReference>
<dbReference type="Gene3D" id="3.30.40.10">
    <property type="entry name" value="Zinc/RING finger domain, C3HC4 (zinc finger)"/>
    <property type="match status" value="1"/>
</dbReference>
<dbReference type="PROSITE" id="PS00518">
    <property type="entry name" value="ZF_RING_1"/>
    <property type="match status" value="1"/>
</dbReference>
<evidence type="ECO:0000256" key="2">
    <source>
        <dbReference type="ARBA" id="ARBA00022771"/>
    </source>
</evidence>
<feature type="domain" description="RING-type" evidence="6">
    <location>
        <begin position="7"/>
        <end position="48"/>
    </location>
</feature>
<evidence type="ECO:0000259" key="6">
    <source>
        <dbReference type="PROSITE" id="PS50089"/>
    </source>
</evidence>
<dbReference type="InterPro" id="IPR001841">
    <property type="entry name" value="Znf_RING"/>
</dbReference>
<keyword evidence="3" id="KW-0862">Zinc</keyword>
<accession>A0A565ALC6</accession>
<dbReference type="InterPro" id="IPR044807">
    <property type="entry name" value="DRIP1-like"/>
</dbReference>
<dbReference type="PROSITE" id="PS50089">
    <property type="entry name" value="ZF_RING_2"/>
    <property type="match status" value="1"/>
</dbReference>
<reference evidence="7" key="1">
    <citation type="submission" date="2019-07" db="EMBL/GenBank/DDBJ databases">
        <authorList>
            <person name="Dittberner H."/>
        </authorList>
    </citation>
    <scope>NUCLEOTIDE SEQUENCE [LARGE SCALE GENOMIC DNA]</scope>
</reference>
<dbReference type="GO" id="GO:0004842">
    <property type="term" value="F:ubiquitin-protein transferase activity"/>
    <property type="evidence" value="ECO:0007669"/>
    <property type="project" value="InterPro"/>
</dbReference>
<evidence type="ECO:0000256" key="4">
    <source>
        <dbReference type="PROSITE-ProRule" id="PRU00175"/>
    </source>
</evidence>
<dbReference type="EMBL" id="CABITT030000001">
    <property type="protein sequence ID" value="VVA90225.1"/>
    <property type="molecule type" value="Genomic_DNA"/>
</dbReference>
<evidence type="ECO:0000313" key="8">
    <source>
        <dbReference type="Proteomes" id="UP000489600"/>
    </source>
</evidence>
<name>A0A565ALC6_9BRAS</name>
<dbReference type="SUPFAM" id="SSF57850">
    <property type="entry name" value="RING/U-box"/>
    <property type="match status" value="1"/>
</dbReference>